<name>A0ABU1CPZ0_9PSED</name>
<evidence type="ECO:0000313" key="3">
    <source>
        <dbReference type="EMBL" id="MDR0189330.1"/>
    </source>
</evidence>
<dbReference type="Proteomes" id="UP001224477">
    <property type="component" value="Unassembled WGS sequence"/>
</dbReference>
<dbReference type="SMART" id="SM00612">
    <property type="entry name" value="Kelch"/>
    <property type="match status" value="3"/>
</dbReference>
<dbReference type="InterPro" id="IPR015915">
    <property type="entry name" value="Kelch-typ_b-propeller"/>
</dbReference>
<reference evidence="3 4" key="1">
    <citation type="journal article" date="2023" name="Microbiol. Resour. Announc.">
        <title>Whole-genome sequence of Pseudomonas yamanorum OLsAu1 isolated from the edible ectomycorrhizal mushroom Lactarius sp. section Deliciosi.</title>
        <authorList>
            <person name="Ramirez-Mendoza R."/>
            <person name="Angeles-Argaiz R.E."/>
            <person name="Hernandez-Oaxaca D."/>
            <person name="Aguirre-Beltran L."/>
            <person name="Almaraz-Suarez J."/>
            <person name="Perez-Moreno J."/>
        </authorList>
    </citation>
    <scope>NUCLEOTIDE SEQUENCE [LARGE SCALE GENOMIC DNA]</scope>
    <source>
        <strain evidence="3 4">OLsAu1</strain>
    </source>
</reference>
<keyword evidence="4" id="KW-1185">Reference proteome</keyword>
<sequence length="208" mass="21740">MASLMTGVFTPTGSMLEPRYFLNAVGIGDLAVLVIAGEGPGEASGPRFDQLAPGAPGCASIPRIMASVEFYHQASGQWSTVAPLPFPRSASAAVVLQSGIVLLTAGSESGQSISDVQLCNVSTNRWTPARPLHTPRYGHTSTLLASGNVLVVGGNNLQSGGGQVQDSVECYDPLTGHWQRKAWLPVDAMNHTATLPASFMIRGPLNGR</sequence>
<dbReference type="PANTHER" id="PTHR45632:SF3">
    <property type="entry name" value="KELCH-LIKE PROTEIN 32"/>
    <property type="match status" value="1"/>
</dbReference>
<comment type="caution">
    <text evidence="3">The sequence shown here is derived from an EMBL/GenBank/DDBJ whole genome shotgun (WGS) entry which is preliminary data.</text>
</comment>
<dbReference type="SUPFAM" id="SSF117281">
    <property type="entry name" value="Kelch motif"/>
    <property type="match status" value="1"/>
</dbReference>
<accession>A0ABU1CPZ0</accession>
<dbReference type="Pfam" id="PF01344">
    <property type="entry name" value="Kelch_1"/>
    <property type="match status" value="1"/>
</dbReference>
<keyword evidence="2" id="KW-0677">Repeat</keyword>
<organism evidence="3 4">
    <name type="scientific">Pseudomonas yamanorum</name>
    <dbReference type="NCBI Taxonomy" id="515393"/>
    <lineage>
        <taxon>Bacteria</taxon>
        <taxon>Pseudomonadati</taxon>
        <taxon>Pseudomonadota</taxon>
        <taxon>Gammaproteobacteria</taxon>
        <taxon>Pseudomonadales</taxon>
        <taxon>Pseudomonadaceae</taxon>
        <taxon>Pseudomonas</taxon>
    </lineage>
</organism>
<dbReference type="PANTHER" id="PTHR45632">
    <property type="entry name" value="LD33804P"/>
    <property type="match status" value="1"/>
</dbReference>
<evidence type="ECO:0000313" key="4">
    <source>
        <dbReference type="Proteomes" id="UP001224477"/>
    </source>
</evidence>
<dbReference type="EMBL" id="JAVGXC010000008">
    <property type="protein sequence ID" value="MDR0189330.1"/>
    <property type="molecule type" value="Genomic_DNA"/>
</dbReference>
<keyword evidence="1" id="KW-0880">Kelch repeat</keyword>
<proteinExistence type="predicted"/>
<evidence type="ECO:0000256" key="1">
    <source>
        <dbReference type="ARBA" id="ARBA00022441"/>
    </source>
</evidence>
<dbReference type="RefSeq" id="WP_309254749.1">
    <property type="nucleotide sequence ID" value="NZ_JAVGXC010000008.1"/>
</dbReference>
<gene>
    <name evidence="3" type="ORF">RCO22_10305</name>
</gene>
<evidence type="ECO:0000256" key="2">
    <source>
        <dbReference type="ARBA" id="ARBA00022737"/>
    </source>
</evidence>
<dbReference type="InterPro" id="IPR006652">
    <property type="entry name" value="Kelch_1"/>
</dbReference>
<protein>
    <submittedName>
        <fullName evidence="3">Kelch repeat-containing protein</fullName>
    </submittedName>
</protein>
<dbReference type="Gene3D" id="2.120.10.80">
    <property type="entry name" value="Kelch-type beta propeller"/>
    <property type="match status" value="1"/>
</dbReference>